<name>A0ACC1NYS0_9HYPO</name>
<protein>
    <submittedName>
        <fullName evidence="1">Uncharacterized protein</fullName>
    </submittedName>
</protein>
<evidence type="ECO:0000313" key="2">
    <source>
        <dbReference type="Proteomes" id="UP001143910"/>
    </source>
</evidence>
<reference evidence="1" key="1">
    <citation type="submission" date="2022-08" db="EMBL/GenBank/DDBJ databases">
        <title>Genome Sequence of Lecanicillium fungicola.</title>
        <authorList>
            <person name="Buettner E."/>
        </authorList>
    </citation>
    <scope>NUCLEOTIDE SEQUENCE</scope>
    <source>
        <strain evidence="1">Babe33</strain>
    </source>
</reference>
<keyword evidence="2" id="KW-1185">Reference proteome</keyword>
<dbReference type="Proteomes" id="UP001143910">
    <property type="component" value="Unassembled WGS sequence"/>
</dbReference>
<organism evidence="1 2">
    <name type="scientific">Zarea fungicola</name>
    <dbReference type="NCBI Taxonomy" id="93591"/>
    <lineage>
        <taxon>Eukaryota</taxon>
        <taxon>Fungi</taxon>
        <taxon>Dikarya</taxon>
        <taxon>Ascomycota</taxon>
        <taxon>Pezizomycotina</taxon>
        <taxon>Sordariomycetes</taxon>
        <taxon>Hypocreomycetidae</taxon>
        <taxon>Hypocreales</taxon>
        <taxon>Cordycipitaceae</taxon>
        <taxon>Zarea</taxon>
    </lineage>
</organism>
<proteinExistence type="predicted"/>
<sequence>MSNTLANDTFDFIVVGGGTAGLVVASRLTEDSSVTVLVVEAGDDHRYDSAVLTPGRVLSLYGNKKYDWNFLSTPQAALQNRSTRLARGKGLGGSSAINFMHTVYPSRSSIDLWAKLGNEGWSYDDLAPFYLKFGKRHAPSEQMRDISRIGLFDDSLSGEGPVQMSFGGYGVANSAWMDAHIAWGFGPSDVDPASGQTLGAFQNAASIDPVTKTRSYAAPAYYNDSVRKRENLTVMTATVVQKINFEGQDPEVTARGVQLRLEDGSLQDVQSRREVIISAGAVQTPQLLELSGIGDGVLLQKHNIPVIIHNPSVGENLQDHPIVCQSYQARDAIPSLDKFRDLELVQSALSQFEANGDGPLGVAPFSTSYLPMVDGTGRMSVAEKTRLLDKLVPDTTGTHALVKSMLACPDVPALSYVFFPCQTNTDKQVANFGEYWTPKKPENYVTILNALSHPFSRGSCHISSRDIKDDPILNPGYMTHPADLEILARSVMFEDALMKTDPLGSTVKFPHGTRLPGQVPDTLEKAKEIVRDCVVSNMHLSGTCAMLPREQGGVVNNRLLVYGTRNLRVVDASIFPTIPHGNIMTTVYAVAEKASLIIKGDD</sequence>
<evidence type="ECO:0000313" key="1">
    <source>
        <dbReference type="EMBL" id="KAJ2983636.1"/>
    </source>
</evidence>
<comment type="caution">
    <text evidence="1">The sequence shown here is derived from an EMBL/GenBank/DDBJ whole genome shotgun (WGS) entry which is preliminary data.</text>
</comment>
<dbReference type="EMBL" id="JANJQO010000022">
    <property type="protein sequence ID" value="KAJ2983636.1"/>
    <property type="molecule type" value="Genomic_DNA"/>
</dbReference>
<accession>A0ACC1NYS0</accession>
<gene>
    <name evidence="1" type="ORF">NQ176_g562</name>
</gene>